<sequence length="430" mass="48325">MPKAIPKIGSRKKVRIGLRRNARFSLRKSARRITKGVIHVQASFNNTIITVTDPQGRVVFWSSAGTCGFKSSRKASPNAGQRTAVDAIRSVGLQRAEVMVKGAGSGRDAALRAIAKSEEVAGSTQTLKWKCVESRVDSKRLYYGRFILSPLRKGQADTVSIALRRALLGEIEGTCITRAKFGSVPHEYSTIAGIEESVQEILLNLKEIVLRSNLYGVRDASICVKGPRYITAQDIILPPSVEIVDTAQPIANLTEPIDFCIDLQIKRDRGYQTELRKNYQDGSYPIDVVSMPVRNVNYSIFSCGNGNEKQEILFLEIWTNGSLTPKEALYEASRELFRIHPPKEPDMRIYHHPARARVKEIRPRKILNRIKVYNDSMTLGKKSFIRFSFPKLHLQLLIENNPILMGKCSISKWAYKFDHDQLLCGLSHVS</sequence>
<evidence type="ECO:0000256" key="13">
    <source>
        <dbReference type="ARBA" id="ARBA00048552"/>
    </source>
</evidence>
<evidence type="ECO:0000256" key="5">
    <source>
        <dbReference type="ARBA" id="ARBA00012418"/>
    </source>
</evidence>
<keyword evidence="7" id="KW-0808">Transferase</keyword>
<dbReference type="GO" id="GO:0006412">
    <property type="term" value="P:translation"/>
    <property type="evidence" value="ECO:0007669"/>
    <property type="project" value="InterPro"/>
</dbReference>
<dbReference type="GO" id="GO:1990904">
    <property type="term" value="C:ribonucleoprotein complex"/>
    <property type="evidence" value="ECO:0007669"/>
    <property type="project" value="UniProtKB-KW"/>
</dbReference>
<proteinExistence type="inferred from homology"/>
<dbReference type="GO" id="GO:0003735">
    <property type="term" value="F:structural constituent of ribosome"/>
    <property type="evidence" value="ECO:0007669"/>
    <property type="project" value="InterPro"/>
</dbReference>
<evidence type="ECO:0000256" key="8">
    <source>
        <dbReference type="ARBA" id="ARBA00022695"/>
    </source>
</evidence>
<dbReference type="FunFam" id="2.170.120.12:FF:000001">
    <property type="entry name" value="DNA-directed RNA polymerase subunit alpha"/>
    <property type="match status" value="1"/>
</dbReference>
<dbReference type="Gene3D" id="3.30.1360.10">
    <property type="entry name" value="RNA polymerase, RBP11-like subunit"/>
    <property type="match status" value="1"/>
</dbReference>
<accession>A0A9R1RZW3</accession>
<dbReference type="GO" id="GO:0003899">
    <property type="term" value="F:DNA-directed RNA polymerase activity"/>
    <property type="evidence" value="ECO:0007669"/>
    <property type="project" value="UniProtKB-EC"/>
</dbReference>
<comment type="similarity">
    <text evidence="4">Belongs to the RNA polymerase alpha chain family.</text>
</comment>
<keyword evidence="6" id="KW-0240">DNA-directed RNA polymerase</keyword>
<keyword evidence="10" id="KW-0804">Transcription</keyword>
<evidence type="ECO:0000313" key="16">
    <source>
        <dbReference type="Proteomes" id="UP000324705"/>
    </source>
</evidence>
<dbReference type="Gramene" id="TRITD3Bv1G076140.4">
    <property type="protein sequence ID" value="TRITD3Bv1G076140.4"/>
    <property type="gene ID" value="TRITD3Bv1G076140"/>
</dbReference>
<dbReference type="GO" id="GO:0006351">
    <property type="term" value="P:DNA-templated transcription"/>
    <property type="evidence" value="ECO:0007669"/>
    <property type="project" value="InterPro"/>
</dbReference>
<dbReference type="Pfam" id="PF00411">
    <property type="entry name" value="Ribosomal_S11"/>
    <property type="match status" value="1"/>
</dbReference>
<dbReference type="PANTHER" id="PTHR11759">
    <property type="entry name" value="40S RIBOSOMAL PROTEIN S14/30S RIBOSOMAL PROTEIN S11"/>
    <property type="match status" value="1"/>
</dbReference>
<feature type="domain" description="DNA-directed RNA polymerase RpoA/D/Rpb3-type" evidence="14">
    <location>
        <begin position="143"/>
        <end position="341"/>
    </location>
</feature>
<evidence type="ECO:0000256" key="7">
    <source>
        <dbReference type="ARBA" id="ARBA00022679"/>
    </source>
</evidence>
<evidence type="ECO:0000256" key="4">
    <source>
        <dbReference type="ARBA" id="ARBA00007123"/>
    </source>
</evidence>
<dbReference type="InterPro" id="IPR036967">
    <property type="entry name" value="Ribosomal_uS11_sf"/>
</dbReference>
<dbReference type="SUPFAM" id="SSF55257">
    <property type="entry name" value="RBP11-like subunits of RNA polymerase"/>
    <property type="match status" value="1"/>
</dbReference>
<evidence type="ECO:0000256" key="1">
    <source>
        <dbReference type="ARBA" id="ARBA00004026"/>
    </source>
</evidence>
<dbReference type="AlphaFoldDB" id="A0A9R1RZW3"/>
<dbReference type="SUPFAM" id="SSF53137">
    <property type="entry name" value="Translational machinery components"/>
    <property type="match status" value="1"/>
</dbReference>
<dbReference type="GO" id="GO:0046983">
    <property type="term" value="F:protein dimerization activity"/>
    <property type="evidence" value="ECO:0007669"/>
    <property type="project" value="InterPro"/>
</dbReference>
<organism evidence="15 16">
    <name type="scientific">Triticum turgidum subsp. durum</name>
    <name type="common">Durum wheat</name>
    <name type="synonym">Triticum durum</name>
    <dbReference type="NCBI Taxonomy" id="4567"/>
    <lineage>
        <taxon>Eukaryota</taxon>
        <taxon>Viridiplantae</taxon>
        <taxon>Streptophyta</taxon>
        <taxon>Embryophyta</taxon>
        <taxon>Tracheophyta</taxon>
        <taxon>Spermatophyta</taxon>
        <taxon>Magnoliopsida</taxon>
        <taxon>Liliopsida</taxon>
        <taxon>Poales</taxon>
        <taxon>Poaceae</taxon>
        <taxon>BOP clade</taxon>
        <taxon>Pooideae</taxon>
        <taxon>Triticodae</taxon>
        <taxon>Triticeae</taxon>
        <taxon>Triticinae</taxon>
        <taxon>Triticum</taxon>
    </lineage>
</organism>
<dbReference type="CDD" id="cd06928">
    <property type="entry name" value="RNAP_alpha_NTD"/>
    <property type="match status" value="1"/>
</dbReference>
<dbReference type="GO" id="GO:0005840">
    <property type="term" value="C:ribosome"/>
    <property type="evidence" value="ECO:0007669"/>
    <property type="project" value="UniProtKB-KW"/>
</dbReference>
<evidence type="ECO:0000256" key="6">
    <source>
        <dbReference type="ARBA" id="ARBA00022478"/>
    </source>
</evidence>
<dbReference type="EC" id="2.7.7.6" evidence="5"/>
<dbReference type="InterPro" id="IPR011262">
    <property type="entry name" value="DNA-dir_RNA_pol_insert"/>
</dbReference>
<dbReference type="EMBL" id="LT934116">
    <property type="protein sequence ID" value="VAH75169.1"/>
    <property type="molecule type" value="Genomic_DNA"/>
</dbReference>
<evidence type="ECO:0000256" key="3">
    <source>
        <dbReference type="ARBA" id="ARBA00006194"/>
    </source>
</evidence>
<dbReference type="SUPFAM" id="SSF56553">
    <property type="entry name" value="Insert subdomain of RNA polymerase alpha subunit"/>
    <property type="match status" value="1"/>
</dbReference>
<comment type="similarity">
    <text evidence="3">Belongs to the universal ribosomal protein uS11 family.</text>
</comment>
<gene>
    <name evidence="15" type="ORF">TRITD_3Bv1G076140</name>
</gene>
<evidence type="ECO:0000256" key="9">
    <source>
        <dbReference type="ARBA" id="ARBA00022980"/>
    </source>
</evidence>
<evidence type="ECO:0000256" key="10">
    <source>
        <dbReference type="ARBA" id="ARBA00023163"/>
    </source>
</evidence>
<evidence type="ECO:0000259" key="14">
    <source>
        <dbReference type="SMART" id="SM00662"/>
    </source>
</evidence>
<dbReference type="GO" id="GO:0000428">
    <property type="term" value="C:DNA-directed RNA polymerase complex"/>
    <property type="evidence" value="ECO:0007669"/>
    <property type="project" value="UniProtKB-KW"/>
</dbReference>
<dbReference type="Proteomes" id="UP000324705">
    <property type="component" value="Chromosome 3B"/>
</dbReference>
<evidence type="ECO:0000313" key="15">
    <source>
        <dbReference type="EMBL" id="VAH75169.1"/>
    </source>
</evidence>
<keyword evidence="8" id="KW-0548">Nucleotidyltransferase</keyword>
<dbReference type="Pfam" id="PF01000">
    <property type="entry name" value="RNA_pol_A_bac"/>
    <property type="match status" value="1"/>
</dbReference>
<name>A0A9R1RZW3_TRITD</name>
<keyword evidence="11" id="KW-0687">Ribonucleoprotein</keyword>
<dbReference type="Gene3D" id="2.170.120.12">
    <property type="entry name" value="DNA-directed RNA polymerase, insert domain"/>
    <property type="match status" value="1"/>
</dbReference>
<evidence type="ECO:0000256" key="11">
    <source>
        <dbReference type="ARBA" id="ARBA00023274"/>
    </source>
</evidence>
<evidence type="ECO:0000256" key="12">
    <source>
        <dbReference type="ARBA" id="ARBA00031776"/>
    </source>
</evidence>
<comment type="function">
    <text evidence="1">DNA-dependent RNA polymerase catalyzes the transcription of DNA into RNA using the four ribonucleoside triphosphates as substrates.</text>
</comment>
<keyword evidence="9" id="KW-0689">Ribosomal protein</keyword>
<dbReference type="HAMAP" id="MF_01310">
    <property type="entry name" value="Ribosomal_uS11"/>
    <property type="match status" value="1"/>
</dbReference>
<comment type="catalytic activity">
    <reaction evidence="13">
        <text>RNA(n) + a ribonucleoside 5'-triphosphate = RNA(n+1) + diphosphate</text>
        <dbReference type="Rhea" id="RHEA:21248"/>
        <dbReference type="Rhea" id="RHEA-COMP:14527"/>
        <dbReference type="Rhea" id="RHEA-COMP:17342"/>
        <dbReference type="ChEBI" id="CHEBI:33019"/>
        <dbReference type="ChEBI" id="CHEBI:61557"/>
        <dbReference type="ChEBI" id="CHEBI:140395"/>
        <dbReference type="EC" id="2.7.7.6"/>
    </reaction>
</comment>
<dbReference type="Gene3D" id="3.30.420.80">
    <property type="entry name" value="Ribosomal protein S11"/>
    <property type="match status" value="1"/>
</dbReference>
<comment type="subcellular location">
    <subcellularLocation>
        <location evidence="2">Plastid</location>
    </subcellularLocation>
</comment>
<dbReference type="InterPro" id="IPR001971">
    <property type="entry name" value="Ribosomal_uS11"/>
</dbReference>
<dbReference type="SMART" id="SM00662">
    <property type="entry name" value="RPOLD"/>
    <property type="match status" value="1"/>
</dbReference>
<dbReference type="Pfam" id="PF01193">
    <property type="entry name" value="RNA_pol_L"/>
    <property type="match status" value="1"/>
</dbReference>
<keyword evidence="16" id="KW-1185">Reference proteome</keyword>
<dbReference type="GO" id="GO:0009536">
    <property type="term" value="C:plastid"/>
    <property type="evidence" value="ECO:0007669"/>
    <property type="project" value="UniProtKB-SubCell"/>
</dbReference>
<dbReference type="InterPro" id="IPR036643">
    <property type="entry name" value="RNApol_insert_sf"/>
</dbReference>
<protein>
    <recommendedName>
        <fullName evidence="5">DNA-directed RNA polymerase</fullName>
        <ecNumber evidence="5">2.7.7.6</ecNumber>
    </recommendedName>
    <alternativeName>
        <fullName evidence="12">Plastid-encoded RNA polymerase subunit alpha</fullName>
    </alternativeName>
</protein>
<dbReference type="InterPro" id="IPR036603">
    <property type="entry name" value="RBP11-like"/>
</dbReference>
<reference evidence="15 16" key="1">
    <citation type="submission" date="2017-09" db="EMBL/GenBank/DDBJ databases">
        <authorList>
            <consortium name="International Durum Wheat Genome Sequencing Consortium (IDWGSC)"/>
            <person name="Milanesi L."/>
        </authorList>
    </citation>
    <scope>NUCLEOTIDE SEQUENCE [LARGE SCALE GENOMIC DNA]</scope>
    <source>
        <strain evidence="16">cv. Svevo</strain>
    </source>
</reference>
<evidence type="ECO:0000256" key="2">
    <source>
        <dbReference type="ARBA" id="ARBA00004474"/>
    </source>
</evidence>
<dbReference type="InterPro" id="IPR011263">
    <property type="entry name" value="DNA-dir_RNA_pol_RpoA/D/Rpb3"/>
</dbReference>